<organism evidence="1">
    <name type="scientific">viral metagenome</name>
    <dbReference type="NCBI Taxonomy" id="1070528"/>
    <lineage>
        <taxon>unclassified sequences</taxon>
        <taxon>metagenomes</taxon>
        <taxon>organismal metagenomes</taxon>
    </lineage>
</organism>
<protein>
    <submittedName>
        <fullName evidence="1">Uncharacterized protein</fullName>
    </submittedName>
</protein>
<dbReference type="AlphaFoldDB" id="A0A6C0JTN5"/>
<name>A0A6C0JTN5_9ZZZZ</name>
<reference evidence="1" key="1">
    <citation type="journal article" date="2020" name="Nature">
        <title>Giant virus diversity and host interactions through global metagenomics.</title>
        <authorList>
            <person name="Schulz F."/>
            <person name="Roux S."/>
            <person name="Paez-Espino D."/>
            <person name="Jungbluth S."/>
            <person name="Walsh D.A."/>
            <person name="Denef V.J."/>
            <person name="McMahon K.D."/>
            <person name="Konstantinidis K.T."/>
            <person name="Eloe-Fadrosh E.A."/>
            <person name="Kyrpides N.C."/>
            <person name="Woyke T."/>
        </authorList>
    </citation>
    <scope>NUCLEOTIDE SEQUENCE</scope>
    <source>
        <strain evidence="1">GVMAG-S-1041349-163</strain>
    </source>
</reference>
<sequence>MDPPKEVFDRIIIYTESISFSNCKNASFKKILETKGCEKCILKNEKRKVDYAFLFNDFEHSLCTECFMLESDFYLKLISFSNLCIRSYQNEVLLRKIFEVQEIFSTNVTLHFDNIHDIHDIDYSYTKEFKKINFYIYCDCDFCINNICKLNFSKCEKIYILYFYKNKIYSHIVKHIKKYPKIELFNIISVSLSNFGNNALYTVYKRNLTDIIRMNTEYETILKECETFQVSKKLLIDISEFFGKQGYFTSAIWYYKDVFTETLKLMKLMVSLKNHGIEVFFLNREFNPEQKLLNILKEIGMNIISIDHIIEYF</sequence>
<accession>A0A6C0JTN5</accession>
<proteinExistence type="predicted"/>
<dbReference type="EMBL" id="MN740687">
    <property type="protein sequence ID" value="QHU07797.1"/>
    <property type="molecule type" value="Genomic_DNA"/>
</dbReference>
<evidence type="ECO:0000313" key="1">
    <source>
        <dbReference type="EMBL" id="QHU07797.1"/>
    </source>
</evidence>